<evidence type="ECO:0000256" key="8">
    <source>
        <dbReference type="ARBA" id="ARBA00038263"/>
    </source>
</evidence>
<name>A0A286FH95_9BACT</name>
<keyword evidence="3" id="KW-0964">Secreted</keyword>
<dbReference type="EMBL" id="OCNH01000001">
    <property type="protein sequence ID" value="SOD82590.1"/>
    <property type="molecule type" value="Genomic_DNA"/>
</dbReference>
<keyword evidence="11" id="KW-1185">Reference proteome</keyword>
<evidence type="ECO:0000256" key="2">
    <source>
        <dbReference type="ARBA" id="ARBA00004613"/>
    </source>
</evidence>
<dbReference type="OrthoDB" id="786002at2"/>
<evidence type="ECO:0000256" key="1">
    <source>
        <dbReference type="ARBA" id="ARBA00001913"/>
    </source>
</evidence>
<evidence type="ECO:0000256" key="4">
    <source>
        <dbReference type="ARBA" id="ARBA00022723"/>
    </source>
</evidence>
<keyword evidence="7" id="KW-0456">Lyase</keyword>
<dbReference type="GO" id="GO:0005576">
    <property type="term" value="C:extracellular region"/>
    <property type="evidence" value="ECO:0007669"/>
    <property type="project" value="UniProtKB-SubCell"/>
</dbReference>
<evidence type="ECO:0000256" key="3">
    <source>
        <dbReference type="ARBA" id="ARBA00022525"/>
    </source>
</evidence>
<dbReference type="InterPro" id="IPR006626">
    <property type="entry name" value="PbH1"/>
</dbReference>
<dbReference type="GO" id="GO:0046872">
    <property type="term" value="F:metal ion binding"/>
    <property type="evidence" value="ECO:0007669"/>
    <property type="project" value="UniProtKB-KW"/>
</dbReference>
<keyword evidence="4" id="KW-0479">Metal-binding</keyword>
<dbReference type="InterPro" id="IPR012334">
    <property type="entry name" value="Pectin_lyas_fold"/>
</dbReference>
<dbReference type="PANTHER" id="PTHR40088">
    <property type="entry name" value="PECTATE LYASE (EUROFUNG)"/>
    <property type="match status" value="1"/>
</dbReference>
<reference evidence="11" key="1">
    <citation type="submission" date="2017-09" db="EMBL/GenBank/DDBJ databases">
        <authorList>
            <person name="Varghese N."/>
            <person name="Submissions S."/>
        </authorList>
    </citation>
    <scope>NUCLEOTIDE SEQUENCE [LARGE SCALE GENOMIC DNA]</scope>
    <source>
        <strain evidence="11">DSM 29961</strain>
    </source>
</reference>
<evidence type="ECO:0000256" key="5">
    <source>
        <dbReference type="ARBA" id="ARBA00022729"/>
    </source>
</evidence>
<keyword evidence="6" id="KW-0106">Calcium</keyword>
<dbReference type="SMART" id="SM00710">
    <property type="entry name" value="PbH1"/>
    <property type="match status" value="7"/>
</dbReference>
<dbReference type="InterPro" id="IPR059226">
    <property type="entry name" value="Choice_anch_Q_dom"/>
</dbReference>
<comment type="similarity">
    <text evidence="8">Belongs to the polysaccharide lyase 9 family.</text>
</comment>
<dbReference type="PANTHER" id="PTHR40088:SF1">
    <property type="entry name" value="PECTATE LYASE PEL9"/>
    <property type="match status" value="1"/>
</dbReference>
<dbReference type="SUPFAM" id="SSF51126">
    <property type="entry name" value="Pectin lyase-like"/>
    <property type="match status" value="1"/>
</dbReference>
<evidence type="ECO:0000313" key="10">
    <source>
        <dbReference type="EMBL" id="SOD82590.1"/>
    </source>
</evidence>
<comment type="cofactor">
    <cofactor evidence="1">
        <name>Ca(2+)</name>
        <dbReference type="ChEBI" id="CHEBI:29108"/>
    </cofactor>
</comment>
<evidence type="ECO:0000256" key="9">
    <source>
        <dbReference type="SAM" id="SignalP"/>
    </source>
</evidence>
<dbReference type="RefSeq" id="WP_144035891.1">
    <property type="nucleotide sequence ID" value="NZ_OCNH01000001.1"/>
</dbReference>
<evidence type="ECO:0000313" key="11">
    <source>
        <dbReference type="Proteomes" id="UP000219452"/>
    </source>
</evidence>
<dbReference type="Proteomes" id="UP000219452">
    <property type="component" value="Unassembled WGS sequence"/>
</dbReference>
<dbReference type="InterPro" id="IPR011050">
    <property type="entry name" value="Pectin_lyase_fold/virulence"/>
</dbReference>
<organism evidence="10 11">
    <name type="scientific">Spirosoma fluviale</name>
    <dbReference type="NCBI Taxonomy" id="1597977"/>
    <lineage>
        <taxon>Bacteria</taxon>
        <taxon>Pseudomonadati</taxon>
        <taxon>Bacteroidota</taxon>
        <taxon>Cytophagia</taxon>
        <taxon>Cytophagales</taxon>
        <taxon>Cytophagaceae</taxon>
        <taxon>Spirosoma</taxon>
    </lineage>
</organism>
<evidence type="ECO:0000256" key="7">
    <source>
        <dbReference type="ARBA" id="ARBA00023239"/>
    </source>
</evidence>
<gene>
    <name evidence="10" type="ORF">SAMN06269250_2192</name>
</gene>
<evidence type="ECO:0000256" key="6">
    <source>
        <dbReference type="ARBA" id="ARBA00022837"/>
    </source>
</evidence>
<dbReference type="PROSITE" id="PS51257">
    <property type="entry name" value="PROKAR_LIPOPROTEIN"/>
    <property type="match status" value="1"/>
</dbReference>
<dbReference type="AlphaFoldDB" id="A0A286FH95"/>
<protein>
    <submittedName>
        <fullName evidence="10">Right handed beta helix region</fullName>
    </submittedName>
</protein>
<dbReference type="Gene3D" id="2.160.20.10">
    <property type="entry name" value="Single-stranded right-handed beta-helix, Pectin lyase-like"/>
    <property type="match status" value="1"/>
</dbReference>
<sequence>MKNTLRLLQFSLFLSSSALVGCDQKAVSDLIVSRPPTVDASIKRYYVSDALGSDANTGLSASSPLKTITAGQNAALPGDTVFIMNGLYVPATTIQLKKSGTADKYITYKAYPGHTPKFFFSGSLWNAVSINASYIVVDGIEFQGNNQNLTYADAYASFADKQAGGTKNDLYATYNMNGISIGGPATESKFPHHVVIQNCKIHDFPGGGLSAIQTDYITFDRNVVYNNAWYMMYGGSGISILTPFDSDANTGYKNIVRNNICSNNRTTIPWIGITPARLSDGNGIIIDVNVRPYSSTATDKPYKGRTLVENNVSFNNGGSGIHAFDAAHVDIINNTTYNNAQIMVDYAELFANTCNDVKIMNNVIYAKPGGRCNSNNKNTNVTYDYNIYFNGATTVKGANDKVADPQFINLTTDRVTANFSLKSGSPAIDAGTKNIYSATDINRVSRPKGASVDCGAYEVQ</sequence>
<feature type="signal peptide" evidence="9">
    <location>
        <begin position="1"/>
        <end position="20"/>
    </location>
</feature>
<keyword evidence="5 9" id="KW-0732">Signal</keyword>
<accession>A0A286FH95</accession>
<proteinExistence type="inferred from homology"/>
<dbReference type="NCBIfam" id="NF041518">
    <property type="entry name" value="choice_anch_Q"/>
    <property type="match status" value="1"/>
</dbReference>
<feature type="chain" id="PRO_5012696329" evidence="9">
    <location>
        <begin position="21"/>
        <end position="460"/>
    </location>
</feature>
<comment type="subcellular location">
    <subcellularLocation>
        <location evidence="2">Secreted</location>
    </subcellularLocation>
</comment>
<dbReference type="InterPro" id="IPR052052">
    <property type="entry name" value="Polysaccharide_Lyase_9"/>
</dbReference>
<dbReference type="GO" id="GO:0016837">
    <property type="term" value="F:carbon-oxygen lyase activity, acting on polysaccharides"/>
    <property type="evidence" value="ECO:0007669"/>
    <property type="project" value="TreeGrafter"/>
</dbReference>